<dbReference type="AlphaFoldDB" id="A0A5R9QBT3"/>
<dbReference type="EMBL" id="QLAG01000019">
    <property type="protein sequence ID" value="TLX62594.1"/>
    <property type="molecule type" value="Genomic_DNA"/>
</dbReference>
<organism evidence="8 9">
    <name type="scientific">Stutzerimonas nosocomialis</name>
    <dbReference type="NCBI Taxonomy" id="1056496"/>
    <lineage>
        <taxon>Bacteria</taxon>
        <taxon>Pseudomonadati</taxon>
        <taxon>Pseudomonadota</taxon>
        <taxon>Gammaproteobacteria</taxon>
        <taxon>Pseudomonadales</taxon>
        <taxon>Pseudomonadaceae</taxon>
        <taxon>Stutzerimonas</taxon>
    </lineage>
</organism>
<name>A0A5R9QBT3_9GAMM</name>
<evidence type="ECO:0000256" key="4">
    <source>
        <dbReference type="ARBA" id="ARBA00022723"/>
    </source>
</evidence>
<keyword evidence="5" id="KW-0460">Magnesium</keyword>
<evidence type="ECO:0000256" key="2">
    <source>
        <dbReference type="ARBA" id="ARBA00006706"/>
    </source>
</evidence>
<dbReference type="GO" id="GO:0016114">
    <property type="term" value="P:terpenoid biosynthetic process"/>
    <property type="evidence" value="ECO:0007669"/>
    <property type="project" value="UniProtKB-ARBA"/>
</dbReference>
<dbReference type="GO" id="GO:0004659">
    <property type="term" value="F:prenyltransferase activity"/>
    <property type="evidence" value="ECO:0007669"/>
    <property type="project" value="InterPro"/>
</dbReference>
<evidence type="ECO:0000256" key="7">
    <source>
        <dbReference type="RuleBase" id="RU004466"/>
    </source>
</evidence>
<proteinExistence type="inferred from homology"/>
<dbReference type="PANTHER" id="PTHR43281">
    <property type="entry name" value="FARNESYL DIPHOSPHATE SYNTHASE"/>
    <property type="match status" value="1"/>
</dbReference>
<accession>A0A5R9QBT3</accession>
<dbReference type="GO" id="GO:0046872">
    <property type="term" value="F:metal ion binding"/>
    <property type="evidence" value="ECO:0007669"/>
    <property type="project" value="UniProtKB-KW"/>
</dbReference>
<evidence type="ECO:0000256" key="6">
    <source>
        <dbReference type="ARBA" id="ARBA00023229"/>
    </source>
</evidence>
<dbReference type="SUPFAM" id="SSF48576">
    <property type="entry name" value="Terpenoid synthases"/>
    <property type="match status" value="1"/>
</dbReference>
<dbReference type="SFLD" id="SFLDS00005">
    <property type="entry name" value="Isoprenoid_Synthase_Type_I"/>
    <property type="match status" value="1"/>
</dbReference>
<protein>
    <submittedName>
        <fullName evidence="8">Polyprenyl synthetase family protein</fullName>
    </submittedName>
</protein>
<dbReference type="InterPro" id="IPR000092">
    <property type="entry name" value="Polyprenyl_synt"/>
</dbReference>
<keyword evidence="4" id="KW-0479">Metal-binding</keyword>
<evidence type="ECO:0000256" key="3">
    <source>
        <dbReference type="ARBA" id="ARBA00022679"/>
    </source>
</evidence>
<gene>
    <name evidence="8" type="ORF">DN820_15080</name>
</gene>
<dbReference type="InterPro" id="IPR008949">
    <property type="entry name" value="Isoprenoid_synthase_dom_sf"/>
</dbReference>
<dbReference type="PANTHER" id="PTHR43281:SF1">
    <property type="entry name" value="FARNESYL DIPHOSPHATE SYNTHASE"/>
    <property type="match status" value="1"/>
</dbReference>
<dbReference type="PROSITE" id="PS00444">
    <property type="entry name" value="POLYPRENYL_SYNTHASE_2"/>
    <property type="match status" value="1"/>
</dbReference>
<keyword evidence="3 7" id="KW-0808">Transferase</keyword>
<evidence type="ECO:0000313" key="8">
    <source>
        <dbReference type="EMBL" id="TLX62594.1"/>
    </source>
</evidence>
<comment type="caution">
    <text evidence="8">The sequence shown here is derived from an EMBL/GenBank/DDBJ whole genome shotgun (WGS) entry which is preliminary data.</text>
</comment>
<dbReference type="Proteomes" id="UP000306753">
    <property type="component" value="Unassembled WGS sequence"/>
</dbReference>
<evidence type="ECO:0000256" key="1">
    <source>
        <dbReference type="ARBA" id="ARBA00001946"/>
    </source>
</evidence>
<dbReference type="GO" id="GO:0008654">
    <property type="term" value="P:phospholipid biosynthetic process"/>
    <property type="evidence" value="ECO:0007669"/>
    <property type="project" value="UniProtKB-ARBA"/>
</dbReference>
<evidence type="ECO:0000256" key="5">
    <source>
        <dbReference type="ARBA" id="ARBA00022842"/>
    </source>
</evidence>
<evidence type="ECO:0000313" key="9">
    <source>
        <dbReference type="Proteomes" id="UP000306753"/>
    </source>
</evidence>
<dbReference type="Pfam" id="PF00348">
    <property type="entry name" value="polyprenyl_synt"/>
    <property type="match status" value="1"/>
</dbReference>
<keyword evidence="6" id="KW-0414">Isoprene biosynthesis</keyword>
<dbReference type="RefSeq" id="WP_138412149.1">
    <property type="nucleotide sequence ID" value="NZ_QLAG01000019.1"/>
</dbReference>
<dbReference type="InterPro" id="IPR033749">
    <property type="entry name" value="Polyprenyl_synt_CS"/>
</dbReference>
<comment type="similarity">
    <text evidence="2 7">Belongs to the FPP/GGPP synthase family.</text>
</comment>
<dbReference type="FunFam" id="1.10.600.10:FF:000001">
    <property type="entry name" value="Geranylgeranyl diphosphate synthase"/>
    <property type="match status" value="1"/>
</dbReference>
<comment type="cofactor">
    <cofactor evidence="1">
        <name>Mg(2+)</name>
        <dbReference type="ChEBI" id="CHEBI:18420"/>
    </cofactor>
</comment>
<reference evidence="8 9" key="1">
    <citation type="journal article" date="2017" name="Eur. J. Clin. Microbiol. Infect. Dis.">
        <title>Uncommonly isolated clinical Pseudomonas: identification and phylogenetic assignation.</title>
        <authorList>
            <person name="Mulet M."/>
            <person name="Gomila M."/>
            <person name="Ramirez A."/>
            <person name="Cardew S."/>
            <person name="Moore E.R."/>
            <person name="Lalucat J."/>
            <person name="Garcia-Valdes E."/>
        </authorList>
    </citation>
    <scope>NUCLEOTIDE SEQUENCE [LARGE SCALE GENOMIC DNA]</scope>
    <source>
        <strain evidence="8 9">SD129</strain>
    </source>
</reference>
<sequence length="299" mass="32144">MALSVSDPHPDFRQALGALRTRVDTRLGELLPSPTHPQDSIAAAMREGALAPGKRIRPLLLLLALQDLDQLDEGAFDVACALEMIHAASLFLDDMPCMDDASLRRGRPTIHVQFGEDVAILAAVALLSHAFSVAACAPGVAHPVRTRMVCLLSQAIGPQGLVRGQYADLREGRQQRSLDAIASANQLKTGSLFTAAVEIAALLGRCDALQRKLLFGFAVELGHAFQLLDDLDDSLGSHQTGKDSGKDEGKSTVVSLLGADHTRQRLKEHLHRAEGQLARLGLAGGWLHQLLECLFARAR</sequence>
<dbReference type="Gene3D" id="1.10.600.10">
    <property type="entry name" value="Farnesyl Diphosphate Synthase"/>
    <property type="match status" value="1"/>
</dbReference>
<keyword evidence="9" id="KW-1185">Reference proteome</keyword>